<dbReference type="SUPFAM" id="SSF56801">
    <property type="entry name" value="Acetyl-CoA synthetase-like"/>
    <property type="match status" value="1"/>
</dbReference>
<protein>
    <submittedName>
        <fullName evidence="5">Long-chain-fatty-acid--CoA ligase</fullName>
    </submittedName>
</protein>
<dbReference type="PROSITE" id="PS00455">
    <property type="entry name" value="AMP_BINDING"/>
    <property type="match status" value="1"/>
</dbReference>
<dbReference type="GO" id="GO:0006631">
    <property type="term" value="P:fatty acid metabolic process"/>
    <property type="evidence" value="ECO:0007669"/>
    <property type="project" value="TreeGrafter"/>
</dbReference>
<organism evidence="5 6">
    <name type="scientific">Ureibacillus yapensis</name>
    <dbReference type="NCBI Taxonomy" id="2304605"/>
    <lineage>
        <taxon>Bacteria</taxon>
        <taxon>Bacillati</taxon>
        <taxon>Bacillota</taxon>
        <taxon>Bacilli</taxon>
        <taxon>Bacillales</taxon>
        <taxon>Caryophanaceae</taxon>
        <taxon>Ureibacillus</taxon>
    </lineage>
</organism>
<feature type="domain" description="AMP-dependent synthetase/ligase" evidence="3">
    <location>
        <begin position="7"/>
        <end position="357"/>
    </location>
</feature>
<gene>
    <name evidence="5" type="ORF">D1B33_13830</name>
</gene>
<comment type="caution">
    <text evidence="5">The sequence shown here is derived from an EMBL/GenBank/DDBJ whole genome shotgun (WGS) entry which is preliminary data.</text>
</comment>
<dbReference type="InterPro" id="IPR025110">
    <property type="entry name" value="AMP-bd_C"/>
</dbReference>
<dbReference type="Proteomes" id="UP000265692">
    <property type="component" value="Unassembled WGS sequence"/>
</dbReference>
<dbReference type="Gene3D" id="3.30.300.30">
    <property type="match status" value="1"/>
</dbReference>
<dbReference type="GO" id="GO:0031956">
    <property type="term" value="F:medium-chain fatty acid-CoA ligase activity"/>
    <property type="evidence" value="ECO:0007669"/>
    <property type="project" value="TreeGrafter"/>
</dbReference>
<dbReference type="AlphaFoldDB" id="A0A396S4W0"/>
<keyword evidence="6" id="KW-1185">Reference proteome</keyword>
<evidence type="ECO:0000256" key="1">
    <source>
        <dbReference type="ARBA" id="ARBA00006432"/>
    </source>
</evidence>
<proteinExistence type="inferred from homology"/>
<dbReference type="Gene3D" id="3.40.50.12780">
    <property type="entry name" value="N-terminal domain of ligase-like"/>
    <property type="match status" value="1"/>
</dbReference>
<dbReference type="RefSeq" id="WP_118876990.1">
    <property type="nucleotide sequence ID" value="NZ_QWEI01000008.1"/>
</dbReference>
<evidence type="ECO:0000313" key="5">
    <source>
        <dbReference type="EMBL" id="RHW34723.1"/>
    </source>
</evidence>
<dbReference type="Pfam" id="PF13193">
    <property type="entry name" value="AMP-binding_C"/>
    <property type="match status" value="1"/>
</dbReference>
<dbReference type="InterPro" id="IPR000873">
    <property type="entry name" value="AMP-dep_synth/lig_dom"/>
</dbReference>
<dbReference type="EMBL" id="QWEI01000008">
    <property type="protein sequence ID" value="RHW34723.1"/>
    <property type="molecule type" value="Genomic_DNA"/>
</dbReference>
<dbReference type="InterPro" id="IPR042099">
    <property type="entry name" value="ANL_N_sf"/>
</dbReference>
<evidence type="ECO:0000259" key="4">
    <source>
        <dbReference type="Pfam" id="PF13193"/>
    </source>
</evidence>
<evidence type="ECO:0000259" key="3">
    <source>
        <dbReference type="Pfam" id="PF00501"/>
    </source>
</evidence>
<dbReference type="PANTHER" id="PTHR43201">
    <property type="entry name" value="ACYL-COA SYNTHETASE"/>
    <property type="match status" value="1"/>
</dbReference>
<reference evidence="5 6" key="1">
    <citation type="submission" date="2018-08" db="EMBL/GenBank/DDBJ databases">
        <title>Lysinibacillus sp. YLB-03 draft genome sequence.</title>
        <authorList>
            <person name="Yu L."/>
        </authorList>
    </citation>
    <scope>NUCLEOTIDE SEQUENCE [LARGE SCALE GENOMIC DNA]</scope>
    <source>
        <strain evidence="5 6">YLB-03</strain>
    </source>
</reference>
<dbReference type="InterPro" id="IPR045851">
    <property type="entry name" value="AMP-bd_C_sf"/>
</dbReference>
<dbReference type="NCBIfam" id="NF004837">
    <property type="entry name" value="PRK06187.1"/>
    <property type="match status" value="1"/>
</dbReference>
<keyword evidence="2 5" id="KW-0436">Ligase</keyword>
<sequence>MFITNVLEQHAMTKPEAPAILFQEREWTYRQLYSNAKKIAGYLQQQGYKKGDVVAQFMLNSDYFMAVYYGIQLAGLTAMPINTKLAAPEVEYIFSHSQAKVLISDEKIESTIQSTSHIFNEKINLDKIKKILSQEAEFTPVPLEENDTAIIMYTSGTTGKPKGVQLTHRNIFETAEIWSESMNMTNNDRMYICTPLFHCAGSHVFAVPTMYRGGLIIIEEAFSPERTLKNMGETKATIFFGVPAMYNILLNKPELKNYSLEHLRLFVYGAAPMPYELVKRLKDSFPKVKLQNAYGQTENSPAASSLTDQDAITKIGSVGKPLPRTEIKLVDALGEEVPLGEVGEICVKGPQVMKGYLRNPEETSRTIQNGWLYSGDLGRFDEEGFLYIVDRKKDMIIRGGENIYPIEVEEVLFQMPEILEAAVVGVPHEVYGEMPKAFVVVKEAQTLSEEDILRYCQTQLAKYKVPMEVEFLSELPRNASGKVLKHTLKPRTSEIAQS</sequence>
<evidence type="ECO:0000313" key="6">
    <source>
        <dbReference type="Proteomes" id="UP000265692"/>
    </source>
</evidence>
<evidence type="ECO:0000256" key="2">
    <source>
        <dbReference type="ARBA" id="ARBA00022598"/>
    </source>
</evidence>
<comment type="similarity">
    <text evidence="1">Belongs to the ATP-dependent AMP-binding enzyme family.</text>
</comment>
<dbReference type="InterPro" id="IPR020845">
    <property type="entry name" value="AMP-binding_CS"/>
</dbReference>
<feature type="domain" description="AMP-binding enzyme C-terminal" evidence="4">
    <location>
        <begin position="407"/>
        <end position="482"/>
    </location>
</feature>
<dbReference type="PANTHER" id="PTHR43201:SF5">
    <property type="entry name" value="MEDIUM-CHAIN ACYL-COA LIGASE ACSF2, MITOCHONDRIAL"/>
    <property type="match status" value="1"/>
</dbReference>
<dbReference type="OrthoDB" id="9765680at2"/>
<accession>A0A396S4W0</accession>
<name>A0A396S4W0_9BACL</name>
<dbReference type="Pfam" id="PF00501">
    <property type="entry name" value="AMP-binding"/>
    <property type="match status" value="1"/>
</dbReference>
<dbReference type="CDD" id="cd17631">
    <property type="entry name" value="FACL_FadD13-like"/>
    <property type="match status" value="1"/>
</dbReference>
<dbReference type="FunFam" id="3.30.300.30:FF:000008">
    <property type="entry name" value="2,3-dihydroxybenzoate-AMP ligase"/>
    <property type="match status" value="1"/>
</dbReference>